<dbReference type="AlphaFoldDB" id="A0A7S3M5Z0"/>
<protein>
    <submittedName>
        <fullName evidence="4">Uncharacterized protein</fullName>
    </submittedName>
</protein>
<gene>
    <name evidence="4" type="ORF">SELO1098_LOCUS12561</name>
</gene>
<sequence>MSAMYKNRIFLGAIVALAMSSKLASAQGFDLSLLTDCWEWVIGFSTESCTATCAQVGRTCDPVKIGELNTVQALSDAISTSFLLGSASGPGSMATFCNGGINIWAFATAPAAFAYQTFVPNVNNPSEGVFVVSHYCYFPTNPVDYTGTCDTEYDIVPSQRICSCYNGACPPTMAPSSPPLSDPTLAPSVAPSIAVTAAPSVVPTVAGTQPQCDEWILGYSTESCTKTCDRVGATCNAQNLETIVTQQAFYDMVAVATVIDASCPTGNNADVFCTQGVNTYQFAQAPAAFSYLTHNANGQGTETYCNYPTSLAGLNADCDVAYVYPPSRRFCSCTMSTCTAPGPVTVMPSVAPTVALTVAPTTLEPSAAPTMDPTVLPTVGPTMDPTVEPTVGPTMDPTVSPTADPSAKPSFAPSAGPTVSPSAVPSAATTVAPSAATTTSPSAAPTMSPSAIPTIAPSVAPTAAPSFTPTRTPTRAPTFNPTRAPTRTPTRNPTRNPTGKPTRNPTRTPTASPTGCFKFVIGFSEKSCTETCSDPEVNGVCENEIIKTIDTLPDFSNMLTTATLLGSGGSSPSSVATFCSGGVNNFPFANSPAAFAYQQYVPLPTPHYVVSNYCYYRPAVQGPTTDTCDTKYMVPPSQRICACSIASCVDNGAYPMPNYRRLEGVEEEENQSVGVSAAEALDTALTVATDSVAEAKVEVLTTTAAVETAAVESASDPAPAVTSLQALLSEVPVQYQIAGAAAVVLALLCAVALCNALSTPKMVPTVDNDGTASPVSAPGSPQKKMRTTRNSHKREVYIDISET</sequence>
<keyword evidence="3" id="KW-0732">Signal</keyword>
<feature type="compositionally biased region" description="Basic residues" evidence="1">
    <location>
        <begin position="783"/>
        <end position="792"/>
    </location>
</feature>
<feature type="compositionally biased region" description="Low complexity" evidence="1">
    <location>
        <begin position="412"/>
        <end position="513"/>
    </location>
</feature>
<organism evidence="4">
    <name type="scientific">Spumella elongata</name>
    <dbReference type="NCBI Taxonomy" id="89044"/>
    <lineage>
        <taxon>Eukaryota</taxon>
        <taxon>Sar</taxon>
        <taxon>Stramenopiles</taxon>
        <taxon>Ochrophyta</taxon>
        <taxon>Chrysophyceae</taxon>
        <taxon>Chromulinales</taxon>
        <taxon>Chromulinaceae</taxon>
        <taxon>Spumella</taxon>
    </lineage>
</organism>
<proteinExistence type="predicted"/>
<feature type="signal peptide" evidence="3">
    <location>
        <begin position="1"/>
        <end position="26"/>
    </location>
</feature>
<dbReference type="EMBL" id="HBIC01025461">
    <property type="protein sequence ID" value="CAE0283726.1"/>
    <property type="molecule type" value="Transcribed_RNA"/>
</dbReference>
<reference evidence="4" key="1">
    <citation type="submission" date="2021-01" db="EMBL/GenBank/DDBJ databases">
        <authorList>
            <person name="Corre E."/>
            <person name="Pelletier E."/>
            <person name="Niang G."/>
            <person name="Scheremetjew M."/>
            <person name="Finn R."/>
            <person name="Kale V."/>
            <person name="Holt S."/>
            <person name="Cochrane G."/>
            <person name="Meng A."/>
            <person name="Brown T."/>
            <person name="Cohen L."/>
        </authorList>
    </citation>
    <scope>NUCLEOTIDE SEQUENCE</scope>
    <source>
        <strain evidence="4">CCAP 955/1</strain>
    </source>
</reference>
<feature type="chain" id="PRO_5031158689" evidence="3">
    <location>
        <begin position="27"/>
        <end position="803"/>
    </location>
</feature>
<evidence type="ECO:0000256" key="3">
    <source>
        <dbReference type="SAM" id="SignalP"/>
    </source>
</evidence>
<feature type="transmembrane region" description="Helical" evidence="2">
    <location>
        <begin position="733"/>
        <end position="754"/>
    </location>
</feature>
<keyword evidence="2" id="KW-1133">Transmembrane helix</keyword>
<name>A0A7S3M5Z0_9STRA</name>
<keyword evidence="2" id="KW-0812">Transmembrane</keyword>
<feature type="region of interest" description="Disordered" evidence="1">
    <location>
        <begin position="380"/>
        <end position="513"/>
    </location>
</feature>
<evidence type="ECO:0000256" key="2">
    <source>
        <dbReference type="SAM" id="Phobius"/>
    </source>
</evidence>
<evidence type="ECO:0000256" key="1">
    <source>
        <dbReference type="SAM" id="MobiDB-lite"/>
    </source>
</evidence>
<accession>A0A7S3M5Z0</accession>
<feature type="region of interest" description="Disordered" evidence="1">
    <location>
        <begin position="763"/>
        <end position="793"/>
    </location>
</feature>
<evidence type="ECO:0000313" key="4">
    <source>
        <dbReference type="EMBL" id="CAE0283726.1"/>
    </source>
</evidence>
<keyword evidence="2" id="KW-0472">Membrane</keyword>